<protein>
    <recommendedName>
        <fullName evidence="3">Peroxisomal multifunctional enzyme type 2</fullName>
    </recommendedName>
</protein>
<dbReference type="EMBL" id="BEYU01000049">
    <property type="protein sequence ID" value="GBG28864.1"/>
    <property type="molecule type" value="Genomic_DNA"/>
</dbReference>
<dbReference type="InterPro" id="IPR029069">
    <property type="entry name" value="HotDog_dom_sf"/>
</dbReference>
<evidence type="ECO:0008006" key="3">
    <source>
        <dbReference type="Google" id="ProtNLM"/>
    </source>
</evidence>
<dbReference type="Gene3D" id="3.10.129.10">
    <property type="entry name" value="Hotdog Thioesterase"/>
    <property type="match status" value="1"/>
</dbReference>
<evidence type="ECO:0000313" key="1">
    <source>
        <dbReference type="EMBL" id="GBG28864.1"/>
    </source>
</evidence>
<dbReference type="Proteomes" id="UP000241890">
    <property type="component" value="Unassembled WGS sequence"/>
</dbReference>
<gene>
    <name evidence="1" type="ORF">FCC1311_050852</name>
</gene>
<proteinExistence type="predicted"/>
<dbReference type="SUPFAM" id="SSF54637">
    <property type="entry name" value="Thioesterase/thiol ester dehydrase-isomerase"/>
    <property type="match status" value="1"/>
</dbReference>
<keyword evidence="2" id="KW-1185">Reference proteome</keyword>
<accession>A0A2R5GLW7</accession>
<dbReference type="InParanoid" id="A0A2R5GLW7"/>
<comment type="caution">
    <text evidence="1">The sequence shown here is derived from an EMBL/GenBank/DDBJ whole genome shotgun (WGS) entry which is preliminary data.</text>
</comment>
<evidence type="ECO:0000313" key="2">
    <source>
        <dbReference type="Proteomes" id="UP000241890"/>
    </source>
</evidence>
<reference evidence="1 2" key="1">
    <citation type="submission" date="2017-12" db="EMBL/GenBank/DDBJ databases">
        <title>Sequencing, de novo assembly and annotation of complete genome of a new Thraustochytrid species, strain FCC1311.</title>
        <authorList>
            <person name="Sedici K."/>
            <person name="Godart F."/>
            <person name="Aiese Cigliano R."/>
            <person name="Sanseverino W."/>
            <person name="Barakat M."/>
            <person name="Ortet P."/>
            <person name="Marechal E."/>
            <person name="Cagnac O."/>
            <person name="Amato A."/>
        </authorList>
    </citation>
    <scope>NUCLEOTIDE SEQUENCE [LARGE SCALE GENOMIC DNA]</scope>
</reference>
<organism evidence="1 2">
    <name type="scientific">Hondaea fermentalgiana</name>
    <dbReference type="NCBI Taxonomy" id="2315210"/>
    <lineage>
        <taxon>Eukaryota</taxon>
        <taxon>Sar</taxon>
        <taxon>Stramenopiles</taxon>
        <taxon>Bigyra</taxon>
        <taxon>Labyrinthulomycetes</taxon>
        <taxon>Thraustochytrida</taxon>
        <taxon>Thraustochytriidae</taxon>
        <taxon>Hondaea</taxon>
    </lineage>
</organism>
<name>A0A2R5GLW7_9STRA</name>
<dbReference type="AlphaFoldDB" id="A0A2R5GLW7"/>
<sequence length="315" mass="34590">MPLFESAQGQPLAGLKTVETELSPVWTMNFAASCDDVADAFMDTTDDRTPLVHPVFMPACVEVVSAFASLYAAGVTKEEITKHTFLHHFCDTTFERPMLASGQVRTETALVRVEQKRKGVFTGTKFSHYDADNILISTGYFGGVVDGLQGADAAKATTVAEVPGRIDFPPADAFDETEIIDIPPTAAHIFDACIRNPRKLKSKNSDINVHTSIGFAKKAGLLARTMNGLGVLGRVVSLLLKTRCNDDPTLLRRMCCTFSSPLFLRKEVVPLLVRIADRVTKEHGRVIFFQVFIKSNMQKILSNGALILRGNRSRL</sequence>